<dbReference type="GO" id="GO:0006310">
    <property type="term" value="P:DNA recombination"/>
    <property type="evidence" value="ECO:0007669"/>
    <property type="project" value="UniProtKB-KW"/>
</dbReference>
<evidence type="ECO:0000313" key="6">
    <source>
        <dbReference type="Proteomes" id="UP000663801"/>
    </source>
</evidence>
<dbReference type="CDD" id="cd01189">
    <property type="entry name" value="INT_ICEBs1_C_like"/>
    <property type="match status" value="1"/>
</dbReference>
<dbReference type="GO" id="GO:0015074">
    <property type="term" value="P:DNA integration"/>
    <property type="evidence" value="ECO:0007669"/>
    <property type="project" value="InterPro"/>
</dbReference>
<dbReference type="PROSITE" id="PS51898">
    <property type="entry name" value="TYR_RECOMBINASE"/>
    <property type="match status" value="1"/>
</dbReference>
<dbReference type="InterPro" id="IPR050090">
    <property type="entry name" value="Tyrosine_recombinase_XerCD"/>
</dbReference>
<dbReference type="InterPro" id="IPR002104">
    <property type="entry name" value="Integrase_catalytic"/>
</dbReference>
<proteinExistence type="inferred from homology"/>
<gene>
    <name evidence="5" type="ORF">JL107_08490</name>
</gene>
<dbReference type="Proteomes" id="UP000663801">
    <property type="component" value="Unassembled WGS sequence"/>
</dbReference>
<accession>A0A939C2X3</accession>
<dbReference type="AlphaFoldDB" id="A0A939C2X3"/>
<dbReference type="Pfam" id="PF00589">
    <property type="entry name" value="Phage_integrase"/>
    <property type="match status" value="1"/>
</dbReference>
<dbReference type="InterPro" id="IPR010998">
    <property type="entry name" value="Integrase_recombinase_N"/>
</dbReference>
<protein>
    <submittedName>
        <fullName evidence="5">Site-specific integrase</fullName>
    </submittedName>
</protein>
<evidence type="ECO:0000256" key="3">
    <source>
        <dbReference type="ARBA" id="ARBA00023172"/>
    </source>
</evidence>
<dbReference type="InterPro" id="IPR011010">
    <property type="entry name" value="DNA_brk_join_enz"/>
</dbReference>
<dbReference type="Gene3D" id="1.10.443.10">
    <property type="entry name" value="Intergrase catalytic core"/>
    <property type="match status" value="1"/>
</dbReference>
<sequence>MTMYRFYAEGRIRKHLASVELRDLKRPAVAAMIRALVEAGDGPTTIHRCVAALRSALTAAVRASLIPTNPARDVELPRRTTARANPWEPGELAAILTEAQTDRLGVLFEPLAFTGMRRGEALALRWDKVDLFTRQLQVRRQVVQGQTPICQWCGGSHKVAWREPKTAAGTRIVEMDKQTAAMMHGHRKAQQIERDHWAGVYTDHGLVFARENGLPLYPTVVTHRFASIVARTATAGPEGSATLRMIELHDLRHGAASLGIAAGVPIEVVSKRLGVMPTRVVDSWVW</sequence>
<evidence type="ECO:0000259" key="4">
    <source>
        <dbReference type="PROSITE" id="PS51898"/>
    </source>
</evidence>
<evidence type="ECO:0000313" key="5">
    <source>
        <dbReference type="EMBL" id="MBM9476476.1"/>
    </source>
</evidence>
<keyword evidence="3" id="KW-0233">DNA recombination</keyword>
<reference evidence="5" key="1">
    <citation type="submission" date="2021-01" db="EMBL/GenBank/DDBJ databases">
        <title>KCTC 19127 draft genome.</title>
        <authorList>
            <person name="An D."/>
        </authorList>
    </citation>
    <scope>NUCLEOTIDE SEQUENCE</scope>
    <source>
        <strain evidence="5">KCTC 19127</strain>
    </source>
</reference>
<evidence type="ECO:0000256" key="2">
    <source>
        <dbReference type="ARBA" id="ARBA00023125"/>
    </source>
</evidence>
<comment type="similarity">
    <text evidence="1">Belongs to the 'phage' integrase family.</text>
</comment>
<dbReference type="Gene3D" id="1.10.150.130">
    <property type="match status" value="1"/>
</dbReference>
<comment type="caution">
    <text evidence="5">The sequence shown here is derived from an EMBL/GenBank/DDBJ whole genome shotgun (WGS) entry which is preliminary data.</text>
</comment>
<dbReference type="PANTHER" id="PTHR30349:SF41">
    <property type="entry name" value="INTEGRASE_RECOMBINASE PROTEIN MJ0367-RELATED"/>
    <property type="match status" value="1"/>
</dbReference>
<keyword evidence="6" id="KW-1185">Reference proteome</keyword>
<dbReference type="GO" id="GO:0003677">
    <property type="term" value="F:DNA binding"/>
    <property type="evidence" value="ECO:0007669"/>
    <property type="project" value="UniProtKB-KW"/>
</dbReference>
<evidence type="ECO:0000256" key="1">
    <source>
        <dbReference type="ARBA" id="ARBA00008857"/>
    </source>
</evidence>
<dbReference type="SUPFAM" id="SSF56349">
    <property type="entry name" value="DNA breaking-rejoining enzymes"/>
    <property type="match status" value="1"/>
</dbReference>
<keyword evidence="2" id="KW-0238">DNA-binding</keyword>
<organism evidence="5 6">
    <name type="scientific">Nakamurella flavida</name>
    <dbReference type="NCBI Taxonomy" id="363630"/>
    <lineage>
        <taxon>Bacteria</taxon>
        <taxon>Bacillati</taxon>
        <taxon>Actinomycetota</taxon>
        <taxon>Actinomycetes</taxon>
        <taxon>Nakamurellales</taxon>
        <taxon>Nakamurellaceae</taxon>
        <taxon>Nakamurella</taxon>
    </lineage>
</organism>
<dbReference type="PANTHER" id="PTHR30349">
    <property type="entry name" value="PHAGE INTEGRASE-RELATED"/>
    <property type="match status" value="1"/>
</dbReference>
<name>A0A939C2X3_9ACTN</name>
<feature type="domain" description="Tyr recombinase" evidence="4">
    <location>
        <begin position="75"/>
        <end position="286"/>
    </location>
</feature>
<dbReference type="InterPro" id="IPR013762">
    <property type="entry name" value="Integrase-like_cat_sf"/>
</dbReference>
<dbReference type="EMBL" id="JAERWL010000007">
    <property type="protein sequence ID" value="MBM9476476.1"/>
    <property type="molecule type" value="Genomic_DNA"/>
</dbReference>